<name>A0ACC5RSP2_ENTAG</name>
<proteinExistence type="predicted"/>
<keyword evidence="2" id="KW-1185">Reference proteome</keyword>
<reference evidence="1" key="1">
    <citation type="submission" date="2021-01" db="EMBL/GenBank/DDBJ databases">
        <title>Draft genome of Pantoea agglomerans Eh 335.</title>
        <authorList>
            <person name="Emsley S.A."/>
            <person name="Oline D.K."/>
            <person name="Saw J.H."/>
            <person name="Ushijima B."/>
            <person name="Videau P."/>
            <person name="Koyack M.J."/>
        </authorList>
    </citation>
    <scope>NUCLEOTIDE SEQUENCE</scope>
    <source>
        <strain evidence="1">Eh 335</strain>
    </source>
</reference>
<protein>
    <submittedName>
        <fullName evidence="1">Diguanylate cyclase</fullName>
    </submittedName>
</protein>
<evidence type="ECO:0000313" key="2">
    <source>
        <dbReference type="Proteomes" id="UP000633731"/>
    </source>
</evidence>
<comment type="caution">
    <text evidence="1">The sequence shown here is derived from an EMBL/GenBank/DDBJ whole genome shotgun (WGS) entry which is preliminary data.</text>
</comment>
<dbReference type="EMBL" id="JAEOXF010000018">
    <property type="protein sequence ID" value="MBK4727737.1"/>
    <property type="molecule type" value="Genomic_DNA"/>
</dbReference>
<accession>A0ACC5RSP2</accession>
<sequence>MKIRQNEAVNVARELPTMRQSFQRIHLVIIVVSLLFSGLSLSALSMYVLRNYAENNIQLVAASVSYSAQTAVLQNDAASAESILREMGTRTEFAVGRVYRADQQLLAQWQAPGSEDPHGVGAIVARWLFPKPVSAPVMHNHQEVGRVWISGDASRVLHYLGQALLWLGGSLLITAILAIYLARRMHAGILQGLQNIASVAHDVRKRRAFSLRVPSSSIAELDKLSGDFNSLLDELDQWQRHLKSENDSLTHQTLHDALTGLPNRKAFEQQLQRLLDDPQTCQQVSVLFIDGDRFKQVNDRYGHAAGDHVLMVTAQRLRERLRKGDLVARLGGDEFAVVLSTVEREEQVAQVARDIIEAMQPPIALPEGAQVVQSLSVGVALAKNHRSPEALIAQADAAMYHIKELGGGWYLSPSYWGQEIPGLPPQVAVATGRH</sequence>
<evidence type="ECO:0000313" key="1">
    <source>
        <dbReference type="EMBL" id="MBK4727737.1"/>
    </source>
</evidence>
<organism evidence="1 2">
    <name type="scientific">Enterobacter agglomerans</name>
    <name type="common">Erwinia herbicola</name>
    <name type="synonym">Pantoea agglomerans</name>
    <dbReference type="NCBI Taxonomy" id="549"/>
    <lineage>
        <taxon>Bacteria</taxon>
        <taxon>Pseudomonadati</taxon>
        <taxon>Pseudomonadota</taxon>
        <taxon>Gammaproteobacteria</taxon>
        <taxon>Enterobacterales</taxon>
        <taxon>Erwiniaceae</taxon>
        <taxon>Pantoea</taxon>
        <taxon>Pantoea agglomerans group</taxon>
    </lineage>
</organism>
<gene>
    <name evidence="1" type="ORF">JJL49_21130</name>
</gene>
<dbReference type="Proteomes" id="UP000633731">
    <property type="component" value="Unassembled WGS sequence"/>
</dbReference>